<dbReference type="InterPro" id="IPR003660">
    <property type="entry name" value="HAMP_dom"/>
</dbReference>
<dbReference type="CDD" id="cd00082">
    <property type="entry name" value="HisKA"/>
    <property type="match status" value="1"/>
</dbReference>
<evidence type="ECO:0000256" key="7">
    <source>
        <dbReference type="ARBA" id="ARBA00022741"/>
    </source>
</evidence>
<keyword evidence="10" id="KW-0902">Two-component regulatory system</keyword>
<dbReference type="InterPro" id="IPR001789">
    <property type="entry name" value="Sig_transdc_resp-reg_receiver"/>
</dbReference>
<dbReference type="PRINTS" id="PR00344">
    <property type="entry name" value="BCTRLSENSOR"/>
</dbReference>
<dbReference type="SUPFAM" id="SSF158472">
    <property type="entry name" value="HAMP domain-like"/>
    <property type="match status" value="1"/>
</dbReference>
<evidence type="ECO:0000259" key="16">
    <source>
        <dbReference type="PROSITE" id="PS50110"/>
    </source>
</evidence>
<dbReference type="Pfam" id="PF00072">
    <property type="entry name" value="Response_reg"/>
    <property type="match status" value="1"/>
</dbReference>
<keyword evidence="14" id="KW-1133">Transmembrane helix</keyword>
<sequence length="938" mass="107691">MMKNSKIEESIRLRYLATVISVFLALIATSVIYYSYIEHQQGKFAKKGDELKEHYEVVEAIDSTLNSMILRGRGYVAFNSGTEKLMLDQDIVKLGHQITDFKELDLNSKERKFINRLESFYIKYRDDILPTTVKSMKAGDAEAVEAIHKDYAGSVINGELKSTANFKDQYHKHIHALEAERLEKSRKDTIISSMFSAGFLLLLLPLVGVIINRIIRPIEELEKATEQIAMGNAVQLPKRKTDDEIGRLTHSFRKMVETIRAKEEDLMAHNEELMAQQGELEEQQTKIEESLCRVKTANDSLERLNKLNHHLTFTLDKNELCKIFLDFLNAQFPFDRSIFWFKEEKVYASSNVTRQVVDTLVETGNNVNWIRLHEESAYVIKRASNPEETGFAEQAFDAYDLYCSVLNADHEVVAVFAATRLGTPFSEYEIDEIKGLMSRMGLAIGRIYLYEEVEMARLLNLDIVQNINEGIQLVDMDGSMLQYNETLEKYVSCEGFAEWRNRQKISYREWTDIFLKQCEQPEELAAYFAEAVDYPEMEDKSFHYEIGDRHMAVYASPVYRAGKRVRTLLVHRDITKEHEIDRMKSELVSTVSHELRTPLSSVLGFTELLLTKDLKVERRHKYLETIHREAKRLTNLIDNFLDIQRMEAGKQDYQMEPVRLSELVIDVLARFCADQNHKIRIIDETIHDSILGDAGRIEQVFTNLVGNAMKFSPGGGEVEIRLVGNEDHILIQILDHGMGIPESELKKLFTKFHRVDNSEQRKVGGTGLGLAISREIIGDHKGEIWIESEEGIGTTVSFTLPLEKKHAEWQTTKGKVAIIEDEPNVAMIISEQLKSKGFPIIHYCNPLHFCEDVQKTNLQLDGVLIDFSTDDEVNGWELVRVLKSNEQTEHTPLVVLSTPDLDEEKVRAYGIEHYLTMPCHPSELEETLEVFLETESAQ</sequence>
<keyword evidence="19" id="KW-1185">Reference proteome</keyword>
<keyword evidence="4" id="KW-1003">Cell membrane</keyword>
<dbReference type="Gene3D" id="3.40.50.2300">
    <property type="match status" value="1"/>
</dbReference>
<dbReference type="InterPro" id="IPR036097">
    <property type="entry name" value="HisK_dim/P_sf"/>
</dbReference>
<evidence type="ECO:0000256" key="6">
    <source>
        <dbReference type="ARBA" id="ARBA00022679"/>
    </source>
</evidence>
<reference evidence="18" key="1">
    <citation type="submission" date="2023-06" db="EMBL/GenBank/DDBJ databases">
        <title>A Treasure from Seagulls: Isolation and Description of Aciduricobacillus qingdaonensis gen. nov., sp. nov., a Rare Obligately Uric Acid-utilizing Member in the Family Bacillaceae.</title>
        <authorList>
            <person name="Liu W."/>
            <person name="Wang B."/>
        </authorList>
    </citation>
    <scope>NUCLEOTIDE SEQUENCE</scope>
    <source>
        <strain evidence="18">44XB</strain>
    </source>
</reference>
<dbReference type="SMART" id="SM00387">
    <property type="entry name" value="HATPase_c"/>
    <property type="match status" value="1"/>
</dbReference>
<gene>
    <name evidence="18" type="ORF">QR721_13625</name>
</gene>
<protein>
    <recommendedName>
        <fullName evidence="3">histidine kinase</fullName>
        <ecNumber evidence="3">2.7.13.3</ecNumber>
    </recommendedName>
</protein>
<evidence type="ECO:0000256" key="13">
    <source>
        <dbReference type="SAM" id="Coils"/>
    </source>
</evidence>
<feature type="domain" description="Response regulatory" evidence="16">
    <location>
        <begin position="815"/>
        <end position="932"/>
    </location>
</feature>
<dbReference type="SUPFAM" id="SSF55874">
    <property type="entry name" value="ATPase domain of HSP90 chaperone/DNA topoisomerase II/histidine kinase"/>
    <property type="match status" value="1"/>
</dbReference>
<dbReference type="Proteomes" id="UP001180087">
    <property type="component" value="Chromosome"/>
</dbReference>
<keyword evidence="14" id="KW-0812">Transmembrane</keyword>
<feature type="domain" description="HAMP" evidence="17">
    <location>
        <begin position="212"/>
        <end position="264"/>
    </location>
</feature>
<accession>A0ABY9KV79</accession>
<dbReference type="Gene3D" id="6.10.340.10">
    <property type="match status" value="1"/>
</dbReference>
<dbReference type="PROSITE" id="PS50110">
    <property type="entry name" value="RESPONSE_REGULATORY"/>
    <property type="match status" value="1"/>
</dbReference>
<evidence type="ECO:0000256" key="11">
    <source>
        <dbReference type="ARBA" id="ARBA00023136"/>
    </source>
</evidence>
<dbReference type="GO" id="GO:0005524">
    <property type="term" value="F:ATP binding"/>
    <property type="evidence" value="ECO:0007669"/>
    <property type="project" value="UniProtKB-KW"/>
</dbReference>
<dbReference type="SMART" id="SM00448">
    <property type="entry name" value="REC"/>
    <property type="match status" value="1"/>
</dbReference>
<dbReference type="SMART" id="SM00388">
    <property type="entry name" value="HisKA"/>
    <property type="match status" value="1"/>
</dbReference>
<dbReference type="InterPro" id="IPR011006">
    <property type="entry name" value="CheY-like_superfamily"/>
</dbReference>
<dbReference type="Pfam" id="PF00512">
    <property type="entry name" value="HisKA"/>
    <property type="match status" value="1"/>
</dbReference>
<evidence type="ECO:0000256" key="9">
    <source>
        <dbReference type="ARBA" id="ARBA00022840"/>
    </source>
</evidence>
<evidence type="ECO:0000256" key="5">
    <source>
        <dbReference type="ARBA" id="ARBA00022553"/>
    </source>
</evidence>
<evidence type="ECO:0000259" key="15">
    <source>
        <dbReference type="PROSITE" id="PS50109"/>
    </source>
</evidence>
<dbReference type="SUPFAM" id="SSF47384">
    <property type="entry name" value="Homodimeric domain of signal transducing histidine kinase"/>
    <property type="match status" value="1"/>
</dbReference>
<dbReference type="Gene3D" id="1.10.287.130">
    <property type="match status" value="1"/>
</dbReference>
<evidence type="ECO:0000256" key="3">
    <source>
        <dbReference type="ARBA" id="ARBA00012438"/>
    </source>
</evidence>
<dbReference type="PROSITE" id="PS50109">
    <property type="entry name" value="HIS_KIN"/>
    <property type="match status" value="1"/>
</dbReference>
<evidence type="ECO:0000256" key="1">
    <source>
        <dbReference type="ARBA" id="ARBA00000085"/>
    </source>
</evidence>
<name>A0ABY9KV79_9BACI</name>
<dbReference type="SMART" id="SM00304">
    <property type="entry name" value="HAMP"/>
    <property type="match status" value="1"/>
</dbReference>
<evidence type="ECO:0000313" key="18">
    <source>
        <dbReference type="EMBL" id="WLV24661.1"/>
    </source>
</evidence>
<dbReference type="Gene3D" id="3.30.450.20">
    <property type="entry name" value="PAS domain"/>
    <property type="match status" value="1"/>
</dbReference>
<feature type="coiled-coil region" evidence="13">
    <location>
        <begin position="259"/>
        <end position="307"/>
    </location>
</feature>
<keyword evidence="6" id="KW-0808">Transferase</keyword>
<keyword evidence="13" id="KW-0175">Coiled coil</keyword>
<dbReference type="InterPro" id="IPR035965">
    <property type="entry name" value="PAS-like_dom_sf"/>
</dbReference>
<keyword evidence="8" id="KW-0418">Kinase</keyword>
<comment type="catalytic activity">
    <reaction evidence="1">
        <text>ATP + protein L-histidine = ADP + protein N-phospho-L-histidine.</text>
        <dbReference type="EC" id="2.7.13.3"/>
    </reaction>
</comment>
<evidence type="ECO:0000256" key="4">
    <source>
        <dbReference type="ARBA" id="ARBA00022475"/>
    </source>
</evidence>
<evidence type="ECO:0000256" key="8">
    <source>
        <dbReference type="ARBA" id="ARBA00022777"/>
    </source>
</evidence>
<feature type="transmembrane region" description="Helical" evidence="14">
    <location>
        <begin position="15"/>
        <end position="37"/>
    </location>
</feature>
<dbReference type="PANTHER" id="PTHR43547">
    <property type="entry name" value="TWO-COMPONENT HISTIDINE KINASE"/>
    <property type="match status" value="1"/>
</dbReference>
<dbReference type="InterPro" id="IPR003594">
    <property type="entry name" value="HATPase_dom"/>
</dbReference>
<dbReference type="InterPro" id="IPR003661">
    <property type="entry name" value="HisK_dim/P_dom"/>
</dbReference>
<feature type="transmembrane region" description="Helical" evidence="14">
    <location>
        <begin position="190"/>
        <end position="211"/>
    </location>
</feature>
<dbReference type="InterPro" id="IPR005467">
    <property type="entry name" value="His_kinase_dom"/>
</dbReference>
<dbReference type="CDD" id="cd06225">
    <property type="entry name" value="HAMP"/>
    <property type="match status" value="1"/>
</dbReference>
<dbReference type="PROSITE" id="PS50885">
    <property type="entry name" value="HAMP"/>
    <property type="match status" value="1"/>
</dbReference>
<evidence type="ECO:0000256" key="2">
    <source>
        <dbReference type="ARBA" id="ARBA00004651"/>
    </source>
</evidence>
<dbReference type="Gene3D" id="3.30.565.10">
    <property type="entry name" value="Histidine kinase-like ATPase, C-terminal domain"/>
    <property type="match status" value="1"/>
</dbReference>
<keyword evidence="5 12" id="KW-0597">Phosphoprotein</keyword>
<dbReference type="RefSeq" id="WP_348027916.1">
    <property type="nucleotide sequence ID" value="NZ_CP129113.1"/>
</dbReference>
<proteinExistence type="predicted"/>
<feature type="domain" description="Histidine kinase" evidence="15">
    <location>
        <begin position="590"/>
        <end position="804"/>
    </location>
</feature>
<dbReference type="SUPFAM" id="SSF52172">
    <property type="entry name" value="CheY-like"/>
    <property type="match status" value="1"/>
</dbReference>
<dbReference type="Pfam" id="PF02518">
    <property type="entry name" value="HATPase_c"/>
    <property type="match status" value="1"/>
</dbReference>
<dbReference type="PANTHER" id="PTHR43547:SF2">
    <property type="entry name" value="HYBRID SIGNAL TRANSDUCTION HISTIDINE KINASE C"/>
    <property type="match status" value="1"/>
</dbReference>
<evidence type="ECO:0000313" key="19">
    <source>
        <dbReference type="Proteomes" id="UP001180087"/>
    </source>
</evidence>
<dbReference type="InterPro" id="IPR036890">
    <property type="entry name" value="HATPase_C_sf"/>
</dbReference>
<feature type="modified residue" description="4-aspartylphosphate" evidence="12">
    <location>
        <position position="866"/>
    </location>
</feature>
<keyword evidence="9 18" id="KW-0067">ATP-binding</keyword>
<dbReference type="EMBL" id="CP129113">
    <property type="protein sequence ID" value="WLV24661.1"/>
    <property type="molecule type" value="Genomic_DNA"/>
</dbReference>
<dbReference type="Pfam" id="PF00672">
    <property type="entry name" value="HAMP"/>
    <property type="match status" value="1"/>
</dbReference>
<keyword evidence="7" id="KW-0547">Nucleotide-binding</keyword>
<evidence type="ECO:0000256" key="10">
    <source>
        <dbReference type="ARBA" id="ARBA00023012"/>
    </source>
</evidence>
<dbReference type="InterPro" id="IPR004358">
    <property type="entry name" value="Sig_transdc_His_kin-like_C"/>
</dbReference>
<dbReference type="SUPFAM" id="SSF55781">
    <property type="entry name" value="GAF domain-like"/>
    <property type="match status" value="1"/>
</dbReference>
<evidence type="ECO:0000256" key="14">
    <source>
        <dbReference type="SAM" id="Phobius"/>
    </source>
</evidence>
<evidence type="ECO:0000259" key="17">
    <source>
        <dbReference type="PROSITE" id="PS50885"/>
    </source>
</evidence>
<evidence type="ECO:0000256" key="12">
    <source>
        <dbReference type="PROSITE-ProRule" id="PRU00169"/>
    </source>
</evidence>
<keyword evidence="11 14" id="KW-0472">Membrane</keyword>
<dbReference type="SUPFAM" id="SSF55785">
    <property type="entry name" value="PYP-like sensor domain (PAS domain)"/>
    <property type="match status" value="1"/>
</dbReference>
<comment type="subcellular location">
    <subcellularLocation>
        <location evidence="2">Cell membrane</location>
        <topology evidence="2">Multi-pass membrane protein</topology>
    </subcellularLocation>
</comment>
<dbReference type="EC" id="2.7.13.3" evidence="3"/>
<organism evidence="18 19">
    <name type="scientific">Aciduricibacillus chroicocephali</name>
    <dbReference type="NCBI Taxonomy" id="3054939"/>
    <lineage>
        <taxon>Bacteria</taxon>
        <taxon>Bacillati</taxon>
        <taxon>Bacillota</taxon>
        <taxon>Bacilli</taxon>
        <taxon>Bacillales</taxon>
        <taxon>Bacillaceae</taxon>
        <taxon>Aciduricibacillus</taxon>
    </lineage>
</organism>